<name>A0ABV2LB19_9HYPH</name>
<feature type="signal peptide" evidence="2">
    <location>
        <begin position="1"/>
        <end position="23"/>
    </location>
</feature>
<accession>A0ABV2LB19</accession>
<gene>
    <name evidence="3" type="ORF">ABID43_004615</name>
</gene>
<dbReference type="EMBL" id="JBEPMM010000021">
    <property type="protein sequence ID" value="MET3695050.1"/>
    <property type="molecule type" value="Genomic_DNA"/>
</dbReference>
<feature type="compositionally biased region" description="Low complexity" evidence="1">
    <location>
        <begin position="50"/>
        <end position="62"/>
    </location>
</feature>
<evidence type="ECO:0000256" key="2">
    <source>
        <dbReference type="SAM" id="SignalP"/>
    </source>
</evidence>
<feature type="chain" id="PRO_5046671457" description="Pentapeptide MXKDX repeat protein" evidence="2">
    <location>
        <begin position="24"/>
        <end position="72"/>
    </location>
</feature>
<protein>
    <recommendedName>
        <fullName evidence="5">Pentapeptide MXKDX repeat protein</fullName>
    </recommendedName>
</protein>
<reference evidence="3 4" key="1">
    <citation type="submission" date="2024-06" db="EMBL/GenBank/DDBJ databases">
        <title>Genomic Encyclopedia of Type Strains, Phase IV (KMG-IV): sequencing the most valuable type-strain genomes for metagenomic binning, comparative biology and taxonomic classification.</title>
        <authorList>
            <person name="Goeker M."/>
        </authorList>
    </citation>
    <scope>NUCLEOTIDE SEQUENCE [LARGE SCALE GENOMIC DNA]</scope>
    <source>
        <strain evidence="3 4">DSM 21331</strain>
    </source>
</reference>
<evidence type="ECO:0000256" key="1">
    <source>
        <dbReference type="SAM" id="MobiDB-lite"/>
    </source>
</evidence>
<evidence type="ECO:0000313" key="4">
    <source>
        <dbReference type="Proteomes" id="UP001549145"/>
    </source>
</evidence>
<comment type="caution">
    <text evidence="3">The sequence shown here is derived from an EMBL/GenBank/DDBJ whole genome shotgun (WGS) entry which is preliminary data.</text>
</comment>
<dbReference type="Proteomes" id="UP001549145">
    <property type="component" value="Unassembled WGS sequence"/>
</dbReference>
<keyword evidence="2" id="KW-0732">Signal</keyword>
<keyword evidence="4" id="KW-1185">Reference proteome</keyword>
<dbReference type="RefSeq" id="WP_238282111.1">
    <property type="nucleotide sequence ID" value="NZ_BPQL01000153.1"/>
</dbReference>
<sequence length="72" mass="7865">MTKLLLGTSMTIGLMLSISTATMASPGDGLDRDAARTGNSNMGEMHRNATGGSMMGRSMRSTRMMKHRRHHR</sequence>
<feature type="compositionally biased region" description="Basic residues" evidence="1">
    <location>
        <begin position="63"/>
        <end position="72"/>
    </location>
</feature>
<evidence type="ECO:0008006" key="5">
    <source>
        <dbReference type="Google" id="ProtNLM"/>
    </source>
</evidence>
<proteinExistence type="predicted"/>
<organism evidence="3 4">
    <name type="scientific">Methylobacterium goesingense</name>
    <dbReference type="NCBI Taxonomy" id="243690"/>
    <lineage>
        <taxon>Bacteria</taxon>
        <taxon>Pseudomonadati</taxon>
        <taxon>Pseudomonadota</taxon>
        <taxon>Alphaproteobacteria</taxon>
        <taxon>Hyphomicrobiales</taxon>
        <taxon>Methylobacteriaceae</taxon>
        <taxon>Methylobacterium</taxon>
    </lineage>
</organism>
<evidence type="ECO:0000313" key="3">
    <source>
        <dbReference type="EMBL" id="MET3695050.1"/>
    </source>
</evidence>
<feature type="region of interest" description="Disordered" evidence="1">
    <location>
        <begin position="23"/>
        <end position="72"/>
    </location>
</feature>